<feature type="domain" description="YdbS-like PH" evidence="3">
    <location>
        <begin position="125"/>
        <end position="203"/>
    </location>
</feature>
<feature type="transmembrane region" description="Helical" evidence="2">
    <location>
        <begin position="416"/>
        <end position="435"/>
    </location>
</feature>
<dbReference type="InterPro" id="IPR014529">
    <property type="entry name" value="UCP026631"/>
</dbReference>
<name>A0ABP4KD21_9ACTN</name>
<evidence type="ECO:0000259" key="3">
    <source>
        <dbReference type="Pfam" id="PF03703"/>
    </source>
</evidence>
<feature type="transmembrane region" description="Helical" evidence="2">
    <location>
        <begin position="278"/>
        <end position="300"/>
    </location>
</feature>
<evidence type="ECO:0000256" key="2">
    <source>
        <dbReference type="SAM" id="Phobius"/>
    </source>
</evidence>
<accession>A0ABP4KD21</accession>
<comment type="caution">
    <text evidence="4">The sequence shown here is derived from an EMBL/GenBank/DDBJ whole genome shotgun (WGS) entry which is preliminary data.</text>
</comment>
<dbReference type="RefSeq" id="WP_344293027.1">
    <property type="nucleotide sequence ID" value="NZ_BAAAPF010000250.1"/>
</dbReference>
<keyword evidence="5" id="KW-1185">Reference proteome</keyword>
<feature type="transmembrane region" description="Helical" evidence="2">
    <location>
        <begin position="441"/>
        <end position="459"/>
    </location>
</feature>
<dbReference type="EMBL" id="BAAAPF010000250">
    <property type="protein sequence ID" value="GAA1499575.1"/>
    <property type="molecule type" value="Genomic_DNA"/>
</dbReference>
<protein>
    <recommendedName>
        <fullName evidence="3">YdbS-like PH domain-containing protein</fullName>
    </recommendedName>
</protein>
<evidence type="ECO:0000256" key="1">
    <source>
        <dbReference type="SAM" id="MobiDB-lite"/>
    </source>
</evidence>
<feature type="compositionally biased region" description="Low complexity" evidence="1">
    <location>
        <begin position="10"/>
        <end position="53"/>
    </location>
</feature>
<evidence type="ECO:0000313" key="5">
    <source>
        <dbReference type="Proteomes" id="UP001500443"/>
    </source>
</evidence>
<reference evidence="5" key="1">
    <citation type="journal article" date="2019" name="Int. J. Syst. Evol. Microbiol.">
        <title>The Global Catalogue of Microorganisms (GCM) 10K type strain sequencing project: providing services to taxonomists for standard genome sequencing and annotation.</title>
        <authorList>
            <consortium name="The Broad Institute Genomics Platform"/>
            <consortium name="The Broad Institute Genome Sequencing Center for Infectious Disease"/>
            <person name="Wu L."/>
            <person name="Ma J."/>
        </authorList>
    </citation>
    <scope>NUCLEOTIDE SEQUENCE [LARGE SCALE GENOMIC DNA]</scope>
    <source>
        <strain evidence="5">JCM 15481</strain>
    </source>
</reference>
<keyword evidence="2" id="KW-0472">Membrane</keyword>
<dbReference type="Proteomes" id="UP001500443">
    <property type="component" value="Unassembled WGS sequence"/>
</dbReference>
<keyword evidence="2" id="KW-0812">Transmembrane</keyword>
<feature type="transmembrane region" description="Helical" evidence="2">
    <location>
        <begin position="102"/>
        <end position="122"/>
    </location>
</feature>
<dbReference type="Pfam" id="PF03703">
    <property type="entry name" value="bPH_2"/>
    <property type="match status" value="2"/>
</dbReference>
<dbReference type="PANTHER" id="PTHR34473">
    <property type="entry name" value="UPF0699 TRANSMEMBRANE PROTEIN YDBS"/>
    <property type="match status" value="1"/>
</dbReference>
<keyword evidence="2" id="KW-1133">Transmembrane helix</keyword>
<evidence type="ECO:0000313" key="4">
    <source>
        <dbReference type="EMBL" id="GAA1499575.1"/>
    </source>
</evidence>
<proteinExistence type="predicted"/>
<dbReference type="PANTHER" id="PTHR34473:SF2">
    <property type="entry name" value="UPF0699 TRANSMEMBRANE PROTEIN YDBT"/>
    <property type="match status" value="1"/>
</dbReference>
<dbReference type="InterPro" id="IPR005182">
    <property type="entry name" value="YdbS-like_PH"/>
</dbReference>
<gene>
    <name evidence="4" type="ORF">GCM10009802_53420</name>
</gene>
<feature type="region of interest" description="Disordered" evidence="1">
    <location>
        <begin position="1"/>
        <end position="60"/>
    </location>
</feature>
<feature type="transmembrane region" description="Helical" evidence="2">
    <location>
        <begin position="237"/>
        <end position="258"/>
    </location>
</feature>
<feature type="domain" description="YdbS-like PH" evidence="3">
    <location>
        <begin position="474"/>
        <end position="535"/>
    </location>
</feature>
<dbReference type="PIRSF" id="PIRSF026631">
    <property type="entry name" value="UCP026631"/>
    <property type="match status" value="1"/>
</dbReference>
<feature type="transmembrane region" description="Helical" evidence="2">
    <location>
        <begin position="70"/>
        <end position="96"/>
    </location>
</feature>
<organism evidence="4 5">
    <name type="scientific">Streptomyces synnematoformans</name>
    <dbReference type="NCBI Taxonomy" id="415721"/>
    <lineage>
        <taxon>Bacteria</taxon>
        <taxon>Bacillati</taxon>
        <taxon>Actinomycetota</taxon>
        <taxon>Actinomycetes</taxon>
        <taxon>Kitasatosporales</taxon>
        <taxon>Streptomycetaceae</taxon>
        <taxon>Streptomyces</taxon>
    </lineage>
</organism>
<sequence length="574" mass="60298">MNADADTDADTSAGTDAGTDAGADADTETRAGTDSGADTAPGATAAAAATAPAGTPPDAAPWRRLHPLSLLVTAQLLAGAAFGAGVPVGAGLAAHIPFRAAVAWVLAGSALLLAGGLAVDVLRLRHTRYRVGAERVELRTGVLFTTRRSLPRDRIRSVDLTAHPLLRLLGLVKVRIGTGDQTAGGESPLQLSPVRRAEGESLRRALLRRAGPAAGGSTEGRLAALVPRWIRYAPLSFLTPLLAMTGWGAVMQVSQWFGAEETVVDLVRDTFSPLPAGWTVLALTLLFLSAGVVGSFGTWAEMWWNYRLEREPDGTLRVRRGLLTTRSISLEEARLRGVDVVEPLGVRLSGAARVDAVATGLSRRDSEENDLSTLLPAAPRAVADEVAARVLRAPVALTRPELAPHPRAALARRLRWSLGAALVPVAVLLLLAAALSVRGLAYAGAATAAVLLPAAALLARDAYRSLGHGLAGPYLVVRSGTLRRSTVALRRDGVVGWTVRQSLFQRRAGLVTLRATTAAGAQAYAAYDVGEAQGLRFAEEAVPELLAPFLVPDDGAVERPVERTCPDRWSPVRT</sequence>